<evidence type="ECO:0000256" key="4">
    <source>
        <dbReference type="ARBA" id="ARBA00022705"/>
    </source>
</evidence>
<proteinExistence type="predicted"/>
<dbReference type="Gene3D" id="2.40.50.140">
    <property type="entry name" value="Nucleic acid-binding proteins"/>
    <property type="match status" value="1"/>
</dbReference>
<dbReference type="GO" id="GO:0003910">
    <property type="term" value="F:DNA ligase (ATP) activity"/>
    <property type="evidence" value="ECO:0007669"/>
    <property type="project" value="UniProtKB-EC"/>
</dbReference>
<dbReference type="Gene3D" id="3.30.470.30">
    <property type="entry name" value="DNA ligase/mRNA capping enzyme"/>
    <property type="match status" value="1"/>
</dbReference>
<comment type="catalytic activity">
    <reaction evidence="13">
        <text>ATP + (deoxyribonucleotide)n-3'-hydroxyl + 5'-phospho-(deoxyribonucleotide)m = (deoxyribonucleotide)n+m + AMP + diphosphate.</text>
        <dbReference type="EC" id="6.5.1.1"/>
    </reaction>
</comment>
<dbReference type="Pfam" id="PF04675">
    <property type="entry name" value="DNA_ligase_A_N"/>
    <property type="match status" value="1"/>
</dbReference>
<evidence type="ECO:0000313" key="15">
    <source>
        <dbReference type="EMBL" id="MDM7859024.1"/>
    </source>
</evidence>
<keyword evidence="7" id="KW-0227">DNA damage</keyword>
<dbReference type="Gene3D" id="1.10.3260.10">
    <property type="entry name" value="DNA ligase, ATP-dependent, N-terminal domain"/>
    <property type="match status" value="1"/>
</dbReference>
<evidence type="ECO:0000256" key="6">
    <source>
        <dbReference type="ARBA" id="ARBA00022741"/>
    </source>
</evidence>
<evidence type="ECO:0000256" key="5">
    <source>
        <dbReference type="ARBA" id="ARBA00022723"/>
    </source>
</evidence>
<dbReference type="NCBIfam" id="NF006701">
    <property type="entry name" value="PRK09247.1"/>
    <property type="match status" value="1"/>
</dbReference>
<organism evidence="15 16">
    <name type="scientific">Alteromonas arenosi</name>
    <dbReference type="NCBI Taxonomy" id="3055817"/>
    <lineage>
        <taxon>Bacteria</taxon>
        <taxon>Pseudomonadati</taxon>
        <taxon>Pseudomonadota</taxon>
        <taxon>Gammaproteobacteria</taxon>
        <taxon>Alteromonadales</taxon>
        <taxon>Alteromonadaceae</taxon>
        <taxon>Alteromonas/Salinimonas group</taxon>
        <taxon>Alteromonas</taxon>
    </lineage>
</organism>
<dbReference type="PROSITE" id="PS00697">
    <property type="entry name" value="DNA_LIGASE_A1"/>
    <property type="match status" value="1"/>
</dbReference>
<accession>A0ABT7SSR1</accession>
<evidence type="ECO:0000259" key="14">
    <source>
        <dbReference type="PROSITE" id="PS50160"/>
    </source>
</evidence>
<dbReference type="InterPro" id="IPR012340">
    <property type="entry name" value="NA-bd_OB-fold"/>
</dbReference>
<dbReference type="InterPro" id="IPR016059">
    <property type="entry name" value="DNA_ligase_ATP-dep_CS"/>
</dbReference>
<keyword evidence="8" id="KW-0067">ATP-binding</keyword>
<evidence type="ECO:0000256" key="11">
    <source>
        <dbReference type="ARBA" id="ARBA00023204"/>
    </source>
</evidence>
<dbReference type="InterPro" id="IPR012310">
    <property type="entry name" value="DNA_ligase_ATP-dep_cent"/>
</dbReference>
<dbReference type="EC" id="6.5.1.1" evidence="1"/>
<keyword evidence="5" id="KW-0479">Metal-binding</keyword>
<keyword evidence="4" id="KW-0235">DNA replication</keyword>
<keyword evidence="10" id="KW-0233">DNA recombination</keyword>
<gene>
    <name evidence="15" type="ORF">QTP81_00215</name>
</gene>
<evidence type="ECO:0000313" key="16">
    <source>
        <dbReference type="Proteomes" id="UP001234343"/>
    </source>
</evidence>
<keyword evidence="12" id="KW-0131">Cell cycle</keyword>
<dbReference type="RefSeq" id="WP_289362913.1">
    <property type="nucleotide sequence ID" value="NZ_JAUCBP010000001.1"/>
</dbReference>
<evidence type="ECO:0000256" key="1">
    <source>
        <dbReference type="ARBA" id="ARBA00012727"/>
    </source>
</evidence>
<dbReference type="SUPFAM" id="SSF50249">
    <property type="entry name" value="Nucleic acid-binding proteins"/>
    <property type="match status" value="1"/>
</dbReference>
<keyword evidence="2 15" id="KW-0436">Ligase</keyword>
<dbReference type="SUPFAM" id="SSF56091">
    <property type="entry name" value="DNA ligase/mRNA capping enzyme, catalytic domain"/>
    <property type="match status" value="1"/>
</dbReference>
<evidence type="ECO:0000256" key="3">
    <source>
        <dbReference type="ARBA" id="ARBA00022618"/>
    </source>
</evidence>
<dbReference type="Pfam" id="PF01068">
    <property type="entry name" value="DNA_ligase_A_M"/>
    <property type="match status" value="1"/>
</dbReference>
<dbReference type="InterPro" id="IPR036599">
    <property type="entry name" value="DNA_ligase_N_sf"/>
</dbReference>
<keyword evidence="9" id="KW-0460">Magnesium</keyword>
<dbReference type="Pfam" id="PF04679">
    <property type="entry name" value="DNA_ligase_A_C"/>
    <property type="match status" value="1"/>
</dbReference>
<dbReference type="InterPro" id="IPR012309">
    <property type="entry name" value="DNA_ligase_ATP-dep_C"/>
</dbReference>
<dbReference type="PANTHER" id="PTHR45674:SF13">
    <property type="entry name" value="DNA LIGASE-RELATED"/>
    <property type="match status" value="1"/>
</dbReference>
<evidence type="ECO:0000256" key="12">
    <source>
        <dbReference type="ARBA" id="ARBA00023306"/>
    </source>
</evidence>
<dbReference type="CDD" id="cd07972">
    <property type="entry name" value="OBF_DNA_ligase_Arch_LigB"/>
    <property type="match status" value="1"/>
</dbReference>
<feature type="domain" description="ATP-dependent DNA ligase family profile" evidence="14">
    <location>
        <begin position="305"/>
        <end position="438"/>
    </location>
</feature>
<reference evidence="15 16" key="1">
    <citation type="submission" date="2023-06" db="EMBL/GenBank/DDBJ databases">
        <title>Alteromonas sp. ASW11-36 isolated from intertidal sand.</title>
        <authorList>
            <person name="Li Y."/>
        </authorList>
    </citation>
    <scope>NUCLEOTIDE SEQUENCE [LARGE SCALE GENOMIC DNA]</scope>
    <source>
        <strain evidence="15 16">ASW11-36</strain>
    </source>
</reference>
<evidence type="ECO:0000256" key="13">
    <source>
        <dbReference type="ARBA" id="ARBA00034003"/>
    </source>
</evidence>
<dbReference type="InterPro" id="IPR050191">
    <property type="entry name" value="ATP-dep_DNA_ligase"/>
</dbReference>
<dbReference type="Proteomes" id="UP001234343">
    <property type="component" value="Unassembled WGS sequence"/>
</dbReference>
<evidence type="ECO:0000256" key="9">
    <source>
        <dbReference type="ARBA" id="ARBA00022842"/>
    </source>
</evidence>
<protein>
    <recommendedName>
        <fullName evidence="1">DNA ligase (ATP)</fullName>
        <ecNumber evidence="1">6.5.1.1</ecNumber>
    </recommendedName>
</protein>
<dbReference type="EMBL" id="JAUCBP010000001">
    <property type="protein sequence ID" value="MDM7859024.1"/>
    <property type="molecule type" value="Genomic_DNA"/>
</dbReference>
<dbReference type="InterPro" id="IPR026333">
    <property type="entry name" value="ATP_dep_DNA_lig_pp_1105_fam"/>
</dbReference>
<evidence type="ECO:0000256" key="8">
    <source>
        <dbReference type="ARBA" id="ARBA00022840"/>
    </source>
</evidence>
<dbReference type="NCBIfam" id="TIGR04120">
    <property type="entry name" value="DNA_lig_bact"/>
    <property type="match status" value="1"/>
</dbReference>
<dbReference type="PANTHER" id="PTHR45674">
    <property type="entry name" value="DNA LIGASE 1/3 FAMILY MEMBER"/>
    <property type="match status" value="1"/>
</dbReference>
<dbReference type="PROSITE" id="PS50160">
    <property type="entry name" value="DNA_LIGASE_A3"/>
    <property type="match status" value="1"/>
</dbReference>
<keyword evidence="16" id="KW-1185">Reference proteome</keyword>
<name>A0ABT7SSR1_9ALTE</name>
<keyword evidence="3" id="KW-0132">Cell division</keyword>
<evidence type="ECO:0000256" key="10">
    <source>
        <dbReference type="ARBA" id="ARBA00023172"/>
    </source>
</evidence>
<keyword evidence="11" id="KW-0234">DNA repair</keyword>
<evidence type="ECO:0000256" key="2">
    <source>
        <dbReference type="ARBA" id="ARBA00022598"/>
    </source>
</evidence>
<evidence type="ECO:0000256" key="7">
    <source>
        <dbReference type="ARBA" id="ARBA00022763"/>
    </source>
</evidence>
<sequence length="534" mass="60570">MEAFAKLLELLYFTNSKLTKTAVIHDYLRNTPDPDRGWAIAAIAGTLKFDMFKRALIKKLILERVDETLFALSYDYVGEMSETVAHLWPNSADKTAIQLPSLSEVVEHFQQAKKADVEHYLVELLDNMTPAQRWALVKLGTRGLRVGVSARLLKRILAEYGNTNIDEIEALWHGLEPPYLDLLGWLEGKEEKPDVSQRVTFNPVMLAHPLDEEKLQGHQADYINLCDWQTEWKYDGIRVQLVSTPNGKALFSRTGDDISHSFPDLLAKIDFEAVLDGELLVIRDGQIGSFNQLQQRLNKKKPSKKLQAETPVGIVVYDALNINGESVTAQPLQQRRALLEQWYADLNVESLLLSSVLSPTDIADLTALRQQATDTQHNAVEGLMLKRLDSTYVSGRPANQWLKWKRDPMQLDAVMMYAQRGSGKRSSFYSDYTFGVWDDGQLVPIGKAYSGFTDAELKELDRWVRRNTIARFGPVKEVKKALVLEVAFDSAHHSNRHKSGIALRFPRIHRIRWDKPANEADILATVKKLIPDQA</sequence>
<keyword evidence="6" id="KW-0547">Nucleotide-binding</keyword>
<comment type="caution">
    <text evidence="15">The sequence shown here is derived from an EMBL/GenBank/DDBJ whole genome shotgun (WGS) entry which is preliminary data.</text>
</comment>
<dbReference type="InterPro" id="IPR012308">
    <property type="entry name" value="DNA_ligase_ATP-dep_N"/>
</dbReference>